<feature type="transmembrane region" description="Helical" evidence="5">
    <location>
        <begin position="154"/>
        <end position="174"/>
    </location>
</feature>
<feature type="transmembrane region" description="Helical" evidence="5">
    <location>
        <begin position="94"/>
        <end position="117"/>
    </location>
</feature>
<evidence type="ECO:0000256" key="2">
    <source>
        <dbReference type="ARBA" id="ARBA00022692"/>
    </source>
</evidence>
<feature type="transmembrane region" description="Helical" evidence="5">
    <location>
        <begin position="392"/>
        <end position="412"/>
    </location>
</feature>
<feature type="transmembrane region" description="Helical" evidence="5">
    <location>
        <begin position="418"/>
        <end position="436"/>
    </location>
</feature>
<evidence type="ECO:0000256" key="4">
    <source>
        <dbReference type="ARBA" id="ARBA00023136"/>
    </source>
</evidence>
<sequence>MKQKKYGLPTAITMIVGIVIGSGIFFKSDNILVYTGGNVAIGILVFSLAAISIIFGGVAVGELAARTDEPGGLVTYAQQFCSDRAACGFGWFQLFLYCPSLVCVVSWVGALYTFMLFGVESTLLQQVLLGCGYILLFFSLNIISAKLGGYFQNLATIIKLLPLMLIAGVGLLFGDPLPMMGESLSTAASVSPGWIAAVGPIAFAFDGWIISTSVAHEIKDSKRNLPLALIISPLFILLAYILYFVGISALVGPEQVMAMGDAHVDYAANLLFGPSGAKILLVFIVVSVLGTVNGLVLGLIRMPHALAIRGMLPASHLFSSIHSKLGVSLPSALFSFALSLCWMVIHYFTQRYGLLPNSDISEISITILYGGYLVLYWKVIQLARQGEIQSPLRGYVVPLLASVGSLFILWGGMQNPLFPLYALTCAGVLFLSQWYYRRAFSSPKES</sequence>
<dbReference type="AlphaFoldDB" id="A0A6N2TD60"/>
<dbReference type="Gene3D" id="1.20.1740.10">
    <property type="entry name" value="Amino acid/polyamine transporter I"/>
    <property type="match status" value="1"/>
</dbReference>
<dbReference type="InterPro" id="IPR002293">
    <property type="entry name" value="AA/rel_permease1"/>
</dbReference>
<evidence type="ECO:0000313" key="6">
    <source>
        <dbReference type="EMBL" id="VYT03497.1"/>
    </source>
</evidence>
<evidence type="ECO:0000256" key="5">
    <source>
        <dbReference type="SAM" id="Phobius"/>
    </source>
</evidence>
<dbReference type="GO" id="GO:0015179">
    <property type="term" value="F:L-amino acid transmembrane transporter activity"/>
    <property type="evidence" value="ECO:0007669"/>
    <property type="project" value="TreeGrafter"/>
</dbReference>
<comment type="subcellular location">
    <subcellularLocation>
        <location evidence="1">Membrane</location>
        <topology evidence="1">Multi-pass membrane protein</topology>
    </subcellularLocation>
</comment>
<feature type="transmembrane region" description="Helical" evidence="5">
    <location>
        <begin position="38"/>
        <end position="60"/>
    </location>
</feature>
<feature type="transmembrane region" description="Helical" evidence="5">
    <location>
        <begin position="279"/>
        <end position="300"/>
    </location>
</feature>
<feature type="transmembrane region" description="Helical" evidence="5">
    <location>
        <begin position="194"/>
        <end position="215"/>
    </location>
</feature>
<keyword evidence="3 5" id="KW-1133">Transmembrane helix</keyword>
<feature type="transmembrane region" description="Helical" evidence="5">
    <location>
        <begin position="360"/>
        <end position="380"/>
    </location>
</feature>
<dbReference type="PANTHER" id="PTHR11785">
    <property type="entry name" value="AMINO ACID TRANSPORTER"/>
    <property type="match status" value="1"/>
</dbReference>
<dbReference type="PANTHER" id="PTHR11785:SF512">
    <property type="entry name" value="SOBREMESA, ISOFORM B"/>
    <property type="match status" value="1"/>
</dbReference>
<reference evidence="6" key="1">
    <citation type="submission" date="2019-11" db="EMBL/GenBank/DDBJ databases">
        <authorList>
            <person name="Feng L."/>
        </authorList>
    </citation>
    <scope>NUCLEOTIDE SEQUENCE</scope>
    <source>
        <strain evidence="6">AundefinedLFYP135</strain>
    </source>
</reference>
<feature type="transmembrane region" description="Helical" evidence="5">
    <location>
        <begin position="7"/>
        <end position="26"/>
    </location>
</feature>
<keyword evidence="2 5" id="KW-0812">Transmembrane</keyword>
<feature type="transmembrane region" description="Helical" evidence="5">
    <location>
        <begin position="227"/>
        <end position="251"/>
    </location>
</feature>
<proteinExistence type="predicted"/>
<dbReference type="EMBL" id="CACRSL010000003">
    <property type="protein sequence ID" value="VYT03497.1"/>
    <property type="molecule type" value="Genomic_DNA"/>
</dbReference>
<gene>
    <name evidence="6" type="primary">steT_3</name>
    <name evidence="6" type="ORF">AULFYP135_01378</name>
</gene>
<evidence type="ECO:0000256" key="3">
    <source>
        <dbReference type="ARBA" id="ARBA00022989"/>
    </source>
</evidence>
<dbReference type="InterPro" id="IPR050598">
    <property type="entry name" value="AminoAcid_Transporter"/>
</dbReference>
<evidence type="ECO:0000256" key="1">
    <source>
        <dbReference type="ARBA" id="ARBA00004141"/>
    </source>
</evidence>
<accession>A0A6N2TD60</accession>
<dbReference type="GO" id="GO:0016020">
    <property type="term" value="C:membrane"/>
    <property type="evidence" value="ECO:0007669"/>
    <property type="project" value="UniProtKB-SubCell"/>
</dbReference>
<keyword evidence="4 5" id="KW-0472">Membrane</keyword>
<dbReference type="PIRSF" id="PIRSF006060">
    <property type="entry name" value="AA_transporter"/>
    <property type="match status" value="1"/>
</dbReference>
<feature type="transmembrane region" description="Helical" evidence="5">
    <location>
        <begin position="123"/>
        <end position="142"/>
    </location>
</feature>
<feature type="transmembrane region" description="Helical" evidence="5">
    <location>
        <begin position="321"/>
        <end position="348"/>
    </location>
</feature>
<protein>
    <submittedName>
        <fullName evidence="6">Serine/threonine exchanger SteT</fullName>
    </submittedName>
</protein>
<dbReference type="Pfam" id="PF13520">
    <property type="entry name" value="AA_permease_2"/>
    <property type="match status" value="1"/>
</dbReference>
<name>A0A6N2TD60_9FIRM</name>
<organism evidence="6">
    <name type="scientific">uncultured Anaerotruncus sp</name>
    <dbReference type="NCBI Taxonomy" id="905011"/>
    <lineage>
        <taxon>Bacteria</taxon>
        <taxon>Bacillati</taxon>
        <taxon>Bacillota</taxon>
        <taxon>Clostridia</taxon>
        <taxon>Eubacteriales</taxon>
        <taxon>Oscillospiraceae</taxon>
        <taxon>Anaerotruncus</taxon>
        <taxon>environmental samples</taxon>
    </lineage>
</organism>